<keyword evidence="4" id="KW-0805">Transcription regulation</keyword>
<evidence type="ECO:0000256" key="1">
    <source>
        <dbReference type="ARBA" id="ARBA00022723"/>
    </source>
</evidence>
<organism evidence="11">
    <name type="scientific">Medioppia subpectinata</name>
    <dbReference type="NCBI Taxonomy" id="1979941"/>
    <lineage>
        <taxon>Eukaryota</taxon>
        <taxon>Metazoa</taxon>
        <taxon>Ecdysozoa</taxon>
        <taxon>Arthropoda</taxon>
        <taxon>Chelicerata</taxon>
        <taxon>Arachnida</taxon>
        <taxon>Acari</taxon>
        <taxon>Acariformes</taxon>
        <taxon>Sarcoptiformes</taxon>
        <taxon>Oribatida</taxon>
        <taxon>Brachypylina</taxon>
        <taxon>Oppioidea</taxon>
        <taxon>Oppiidae</taxon>
        <taxon>Medioppia</taxon>
    </lineage>
</organism>
<keyword evidence="1" id="KW-0479">Metal-binding</keyword>
<evidence type="ECO:0000313" key="12">
    <source>
        <dbReference type="Proteomes" id="UP000759131"/>
    </source>
</evidence>
<gene>
    <name evidence="11" type="ORF">OSB1V03_LOCUS78</name>
</gene>
<dbReference type="Pfam" id="PF00105">
    <property type="entry name" value="zf-C4"/>
    <property type="match status" value="1"/>
</dbReference>
<dbReference type="InterPro" id="IPR013088">
    <property type="entry name" value="Znf_NHR/GATA"/>
</dbReference>
<dbReference type="InterPro" id="IPR000536">
    <property type="entry name" value="Nucl_hrmn_rcpt_lig-bd"/>
</dbReference>
<evidence type="ECO:0000256" key="7">
    <source>
        <dbReference type="ARBA" id="ARBA00023170"/>
    </source>
</evidence>
<dbReference type="InterPro" id="IPR001628">
    <property type="entry name" value="Znf_hrmn_rcpt"/>
</dbReference>
<dbReference type="EMBL" id="OC854586">
    <property type="protein sequence ID" value="CAD7619577.1"/>
    <property type="molecule type" value="Genomic_DNA"/>
</dbReference>
<dbReference type="SUPFAM" id="SSF57716">
    <property type="entry name" value="Glucocorticoid receptor-like (DNA-binding domain)"/>
    <property type="match status" value="1"/>
</dbReference>
<keyword evidence="8" id="KW-0539">Nucleus</keyword>
<keyword evidence="12" id="KW-1185">Reference proteome</keyword>
<dbReference type="InterPro" id="IPR050234">
    <property type="entry name" value="Nuclear_hormone_rcpt_NR1"/>
</dbReference>
<dbReference type="InterPro" id="IPR001723">
    <property type="entry name" value="Nuclear_hrmn_rcpt"/>
</dbReference>
<dbReference type="OrthoDB" id="6352325at2759"/>
<keyword evidence="3" id="KW-0862">Zinc</keyword>
<dbReference type="GO" id="GO:0045944">
    <property type="term" value="P:positive regulation of transcription by RNA polymerase II"/>
    <property type="evidence" value="ECO:0007669"/>
    <property type="project" value="TreeGrafter"/>
</dbReference>
<accession>A0A7R9KB28</accession>
<dbReference type="Gene3D" id="3.30.50.10">
    <property type="entry name" value="Erythroid Transcription Factor GATA-1, subunit A"/>
    <property type="match status" value="1"/>
</dbReference>
<dbReference type="PANTHER" id="PTHR24082">
    <property type="entry name" value="NUCLEAR HORMONE RECEPTOR"/>
    <property type="match status" value="1"/>
</dbReference>
<name>A0A7R9KB28_9ACAR</name>
<dbReference type="PROSITE" id="PS51030">
    <property type="entry name" value="NUCLEAR_REC_DBD_2"/>
    <property type="match status" value="1"/>
</dbReference>
<evidence type="ECO:0000259" key="10">
    <source>
        <dbReference type="PROSITE" id="PS51843"/>
    </source>
</evidence>
<dbReference type="Gene3D" id="1.10.565.10">
    <property type="entry name" value="Retinoid X Receptor"/>
    <property type="match status" value="1"/>
</dbReference>
<evidence type="ECO:0000256" key="5">
    <source>
        <dbReference type="ARBA" id="ARBA00023125"/>
    </source>
</evidence>
<keyword evidence="6" id="KW-0804">Transcription</keyword>
<dbReference type="SMART" id="SM00430">
    <property type="entry name" value="HOLI"/>
    <property type="match status" value="1"/>
</dbReference>
<reference evidence="11" key="1">
    <citation type="submission" date="2020-11" db="EMBL/GenBank/DDBJ databases">
        <authorList>
            <person name="Tran Van P."/>
        </authorList>
    </citation>
    <scope>NUCLEOTIDE SEQUENCE</scope>
</reference>
<dbReference type="Proteomes" id="UP000759131">
    <property type="component" value="Unassembled WGS sequence"/>
</dbReference>
<dbReference type="InterPro" id="IPR035500">
    <property type="entry name" value="NHR-like_dom_sf"/>
</dbReference>
<dbReference type="GO" id="GO:0000978">
    <property type="term" value="F:RNA polymerase II cis-regulatory region sequence-specific DNA binding"/>
    <property type="evidence" value="ECO:0007669"/>
    <property type="project" value="TreeGrafter"/>
</dbReference>
<evidence type="ECO:0000313" key="11">
    <source>
        <dbReference type="EMBL" id="CAD7619577.1"/>
    </source>
</evidence>
<keyword evidence="5" id="KW-0238">DNA-binding</keyword>
<evidence type="ECO:0000256" key="8">
    <source>
        <dbReference type="ARBA" id="ARBA00023242"/>
    </source>
</evidence>
<dbReference type="PANTHER" id="PTHR24082:SF283">
    <property type="entry name" value="NUCLEAR HORMONE RECEPTOR HR96"/>
    <property type="match status" value="1"/>
</dbReference>
<evidence type="ECO:0000256" key="6">
    <source>
        <dbReference type="ARBA" id="ARBA00023163"/>
    </source>
</evidence>
<dbReference type="GO" id="GO:0004879">
    <property type="term" value="F:nuclear receptor activity"/>
    <property type="evidence" value="ECO:0007669"/>
    <property type="project" value="TreeGrafter"/>
</dbReference>
<protein>
    <submittedName>
        <fullName evidence="11">Uncharacterized protein</fullName>
    </submittedName>
</protein>
<sequence length="366" mass="44206">MSNNCVIDLQNRKNCKYCRIQKCYEMGMKKEFIRTSKQEIKDKENKVNERALCCTYRTQNDENIVLNNIIENFETNDERLNQQIREIEYCLSMANSDGIYNNINDFYHEMSFKPVFRQLNENTNSFNELETKRLYELFRSSEVFKHKSIQTHSQYLLTDMIDVNSTCLLMLDRDVDDMLKFTKNLDSFRNLCFNDQLALIKYGCLEMLLLRYSILYDIKTDYWTWVWKTDNMTAGTFKLDVYKPEKRNMYVHYKNYLHKLLPEWNRDYIVLDLLTAIVLFNPHRPKLIYRDVVKSEQQLYLYLLQRYLYLKHGSESETQRKLSNFMNSLTDLQNICEIKKKNGHEFYLKSFGPILKEILYDMTSYN</sequence>
<feature type="domain" description="NR LBD" evidence="10">
    <location>
        <begin position="130"/>
        <end position="365"/>
    </location>
</feature>
<dbReference type="GO" id="GO:0030154">
    <property type="term" value="P:cell differentiation"/>
    <property type="evidence" value="ECO:0007669"/>
    <property type="project" value="TreeGrafter"/>
</dbReference>
<feature type="domain" description="Nuclear receptor" evidence="9">
    <location>
        <begin position="1"/>
        <end position="35"/>
    </location>
</feature>
<evidence type="ECO:0000256" key="3">
    <source>
        <dbReference type="ARBA" id="ARBA00022833"/>
    </source>
</evidence>
<evidence type="ECO:0000256" key="4">
    <source>
        <dbReference type="ARBA" id="ARBA00023015"/>
    </source>
</evidence>
<dbReference type="GO" id="GO:0008270">
    <property type="term" value="F:zinc ion binding"/>
    <property type="evidence" value="ECO:0007669"/>
    <property type="project" value="UniProtKB-KW"/>
</dbReference>
<dbReference type="GO" id="GO:0000122">
    <property type="term" value="P:negative regulation of transcription by RNA polymerase II"/>
    <property type="evidence" value="ECO:0007669"/>
    <property type="project" value="TreeGrafter"/>
</dbReference>
<proteinExistence type="predicted"/>
<dbReference type="PROSITE" id="PS51843">
    <property type="entry name" value="NR_LBD"/>
    <property type="match status" value="1"/>
</dbReference>
<evidence type="ECO:0000256" key="2">
    <source>
        <dbReference type="ARBA" id="ARBA00022771"/>
    </source>
</evidence>
<keyword evidence="7" id="KW-0675">Receptor</keyword>
<evidence type="ECO:0000259" key="9">
    <source>
        <dbReference type="PROSITE" id="PS51030"/>
    </source>
</evidence>
<keyword evidence="2" id="KW-0863">Zinc-finger</keyword>
<dbReference type="AlphaFoldDB" id="A0A7R9KB28"/>
<dbReference type="EMBL" id="CAJPIZ010000011">
    <property type="protein sequence ID" value="CAG2100007.1"/>
    <property type="molecule type" value="Genomic_DNA"/>
</dbReference>
<dbReference type="SUPFAM" id="SSF48508">
    <property type="entry name" value="Nuclear receptor ligand-binding domain"/>
    <property type="match status" value="1"/>
</dbReference>
<dbReference type="Pfam" id="PF00104">
    <property type="entry name" value="Hormone_recep"/>
    <property type="match status" value="1"/>
</dbReference>
<dbReference type="PRINTS" id="PR00398">
    <property type="entry name" value="STRDHORMONER"/>
</dbReference>